<evidence type="ECO:0000259" key="2">
    <source>
        <dbReference type="Pfam" id="PF00669"/>
    </source>
</evidence>
<dbReference type="EMBL" id="UOGK01000209">
    <property type="protein sequence ID" value="VAX39207.1"/>
    <property type="molecule type" value="Genomic_DNA"/>
</dbReference>
<feature type="domain" description="Flagellin N-terminal" evidence="2">
    <location>
        <begin position="4"/>
        <end position="141"/>
    </location>
</feature>
<keyword evidence="1" id="KW-0175">Coiled coil</keyword>
<dbReference type="GO" id="GO:0009288">
    <property type="term" value="C:bacterial-type flagellum"/>
    <property type="evidence" value="ECO:0007669"/>
    <property type="project" value="InterPro"/>
</dbReference>
<dbReference type="GO" id="GO:0005198">
    <property type="term" value="F:structural molecule activity"/>
    <property type="evidence" value="ECO:0007669"/>
    <property type="project" value="InterPro"/>
</dbReference>
<dbReference type="Gene3D" id="1.20.1330.10">
    <property type="entry name" value="f41 fragment of flagellin, N-terminal domain"/>
    <property type="match status" value="1"/>
</dbReference>
<reference evidence="3" key="1">
    <citation type="submission" date="2018-06" db="EMBL/GenBank/DDBJ databases">
        <authorList>
            <person name="Zhirakovskaya E."/>
        </authorList>
    </citation>
    <scope>NUCLEOTIDE SEQUENCE</scope>
</reference>
<feature type="non-terminal residue" evidence="3">
    <location>
        <position position="215"/>
    </location>
</feature>
<gene>
    <name evidence="3" type="ORF">MNBD_PLANCTO03-800</name>
</gene>
<name>A0A3B1E732_9ZZZZ</name>
<dbReference type="InterPro" id="IPR001029">
    <property type="entry name" value="Flagellin_N"/>
</dbReference>
<dbReference type="PANTHER" id="PTHR42792:SF2">
    <property type="entry name" value="FLAGELLIN"/>
    <property type="match status" value="1"/>
</dbReference>
<evidence type="ECO:0000313" key="3">
    <source>
        <dbReference type="EMBL" id="VAX39207.1"/>
    </source>
</evidence>
<dbReference type="InterPro" id="IPR001492">
    <property type="entry name" value="Flagellin"/>
</dbReference>
<dbReference type="SUPFAM" id="SSF64518">
    <property type="entry name" value="Phase 1 flagellin"/>
    <property type="match status" value="1"/>
</dbReference>
<accession>A0A3B1E732</accession>
<organism evidence="3">
    <name type="scientific">hydrothermal vent metagenome</name>
    <dbReference type="NCBI Taxonomy" id="652676"/>
    <lineage>
        <taxon>unclassified sequences</taxon>
        <taxon>metagenomes</taxon>
        <taxon>ecological metagenomes</taxon>
    </lineage>
</organism>
<dbReference type="PANTHER" id="PTHR42792">
    <property type="entry name" value="FLAGELLIN"/>
    <property type="match status" value="1"/>
</dbReference>
<dbReference type="Pfam" id="PF00669">
    <property type="entry name" value="Flagellin_N"/>
    <property type="match status" value="1"/>
</dbReference>
<dbReference type="AlphaFoldDB" id="A0A3B1E732"/>
<feature type="coiled-coil region" evidence="1">
    <location>
        <begin position="14"/>
        <end position="70"/>
    </location>
</feature>
<evidence type="ECO:0000256" key="1">
    <source>
        <dbReference type="SAM" id="Coils"/>
    </source>
</evidence>
<sequence length="215" mass="22563">MSRINSNIPSLIAQANLNNNNAELQLRLERLSTGLRINRGADDPAGLIITERIRSDLNGIEQAIKNVERASSVIATTEGSLAEVTDLLTSIRALMVEAANTGANSKEERAANQLQIDSAIDSITRISNTATFGGLKLLNGSLDYTLSGVNTSEISQARINTASLINVDSLEVEVDVIASAQVGALYYNGGTSPPGLTLSATTLEIVGPSGVEVIT</sequence>
<protein>
    <recommendedName>
        <fullName evidence="2">Flagellin N-terminal domain-containing protein</fullName>
    </recommendedName>
</protein>
<proteinExistence type="predicted"/>
<dbReference type="PRINTS" id="PR00207">
    <property type="entry name" value="FLAGELLIN"/>
</dbReference>